<dbReference type="SUPFAM" id="SSF57716">
    <property type="entry name" value="Glucocorticoid receptor-like (DNA-binding domain)"/>
    <property type="match status" value="1"/>
</dbReference>
<feature type="compositionally biased region" description="Basic and acidic residues" evidence="7">
    <location>
        <begin position="80"/>
        <end position="91"/>
    </location>
</feature>
<feature type="region of interest" description="Disordered" evidence="7">
    <location>
        <begin position="381"/>
        <end position="433"/>
    </location>
</feature>
<feature type="compositionally biased region" description="Basic and acidic residues" evidence="7">
    <location>
        <begin position="20"/>
        <end position="33"/>
    </location>
</feature>
<keyword evidence="5" id="KW-0804">Transcription</keyword>
<dbReference type="GO" id="GO:0006355">
    <property type="term" value="P:regulation of DNA-templated transcription"/>
    <property type="evidence" value="ECO:0007669"/>
    <property type="project" value="InterPro"/>
</dbReference>
<evidence type="ECO:0000256" key="5">
    <source>
        <dbReference type="ARBA" id="ARBA00023163"/>
    </source>
</evidence>
<keyword evidence="4" id="KW-0805">Transcription regulation</keyword>
<dbReference type="InterPro" id="IPR013088">
    <property type="entry name" value="Znf_NHR/GATA"/>
</dbReference>
<dbReference type="PROSITE" id="PS00344">
    <property type="entry name" value="GATA_ZN_FINGER_1"/>
    <property type="match status" value="1"/>
</dbReference>
<evidence type="ECO:0000313" key="10">
    <source>
        <dbReference type="Proteomes" id="UP000243723"/>
    </source>
</evidence>
<keyword evidence="10" id="KW-1185">Reference proteome</keyword>
<dbReference type="Pfam" id="PF00320">
    <property type="entry name" value="GATA"/>
    <property type="match status" value="1"/>
</dbReference>
<dbReference type="CDD" id="cd00202">
    <property type="entry name" value="ZnF_GATA"/>
    <property type="match status" value="1"/>
</dbReference>
<feature type="compositionally biased region" description="Basic and acidic residues" evidence="7">
    <location>
        <begin position="381"/>
        <end position="396"/>
    </location>
</feature>
<evidence type="ECO:0000256" key="4">
    <source>
        <dbReference type="ARBA" id="ARBA00023015"/>
    </source>
</evidence>
<reference evidence="9 10" key="1">
    <citation type="submission" date="2017-05" db="EMBL/GenBank/DDBJ databases">
        <title>Draft genome sequence of Elsinoe australis.</title>
        <authorList>
            <person name="Cheng Q."/>
        </authorList>
    </citation>
    <scope>NUCLEOTIDE SEQUENCE [LARGE SCALE GENOMIC DNA]</scope>
    <source>
        <strain evidence="9 10">NL1</strain>
    </source>
</reference>
<feature type="compositionally biased region" description="Low complexity" evidence="7">
    <location>
        <begin position="115"/>
        <end position="130"/>
    </location>
</feature>
<sequence length="478" mass="52238">MEITGTKRPALPPIQFLESNKVRREEGEYRKSEVPASTVTSSNILNAPYPTGPPPPYSATVQQHNPTPTATPHTHTPDIMSKRQDVKDASATKHSLPSLHEALGVDRHTTYTSEAPPSATTQTALPTPTAHSPQSPRRYQDGPSPPHRPQSFAPVHPPFSQADSSVSRAPVSEAQDYRRSEYAESYRTYQHRSPPPSQGHRASYPAHEPARIYETSPQGPPPPSSQFTYGYAHSSAPFTSGPAPSSNPTPIFHPSTIPQASPETSHSWRSGPPSATAARPSQTYSESVKRHLDIYDFEMALNEIADHSTITLDFSRQYGARLHQTQRSGIAPGTLPAITEIDDLMNKNRQTMEALARLRETLVAHQTAYFQQAQENLRLNQDSKRNDSVHQQDESKAGGFAGAEPKKRRGRNAAPGRCHSCNRAETPEWRRGPDGARTLCNACGLHYAKLTRKAGANKAAIGGSSLRPKGKELDGSDA</sequence>
<dbReference type="PROSITE" id="PS50114">
    <property type="entry name" value="GATA_ZN_FINGER_2"/>
    <property type="match status" value="1"/>
</dbReference>
<feature type="compositionally biased region" description="Polar residues" evidence="7">
    <location>
        <begin position="256"/>
        <end position="268"/>
    </location>
</feature>
<feature type="domain" description="GATA-type" evidence="8">
    <location>
        <begin position="412"/>
        <end position="447"/>
    </location>
</feature>
<gene>
    <name evidence="9" type="ORF">B9Z65_5827</name>
</gene>
<organism evidence="9 10">
    <name type="scientific">Elsinoe australis</name>
    <dbReference type="NCBI Taxonomy" id="40998"/>
    <lineage>
        <taxon>Eukaryota</taxon>
        <taxon>Fungi</taxon>
        <taxon>Dikarya</taxon>
        <taxon>Ascomycota</taxon>
        <taxon>Pezizomycotina</taxon>
        <taxon>Dothideomycetes</taxon>
        <taxon>Dothideomycetidae</taxon>
        <taxon>Myriangiales</taxon>
        <taxon>Elsinoaceae</taxon>
        <taxon>Elsinoe</taxon>
    </lineage>
</organism>
<dbReference type="PANTHER" id="PTHR47172">
    <property type="entry name" value="OS01G0976800 PROTEIN"/>
    <property type="match status" value="1"/>
</dbReference>
<dbReference type="GO" id="GO:0008270">
    <property type="term" value="F:zinc ion binding"/>
    <property type="evidence" value="ECO:0007669"/>
    <property type="project" value="UniProtKB-KW"/>
</dbReference>
<name>A0A2P7YJ57_9PEZI</name>
<dbReference type="AlphaFoldDB" id="A0A2P7YJ57"/>
<feature type="region of interest" description="Disordered" evidence="7">
    <location>
        <begin position="1"/>
        <end position="285"/>
    </location>
</feature>
<dbReference type="Proteomes" id="UP000243723">
    <property type="component" value="Unassembled WGS sequence"/>
</dbReference>
<feature type="compositionally biased region" description="Basic and acidic residues" evidence="7">
    <location>
        <begin position="469"/>
        <end position="478"/>
    </location>
</feature>
<keyword evidence="2 6" id="KW-0863">Zinc-finger</keyword>
<evidence type="ECO:0000256" key="2">
    <source>
        <dbReference type="ARBA" id="ARBA00022771"/>
    </source>
</evidence>
<keyword evidence="1" id="KW-0479">Metal-binding</keyword>
<comment type="caution">
    <text evidence="9">The sequence shown here is derived from an EMBL/GenBank/DDBJ whole genome shotgun (WGS) entry which is preliminary data.</text>
</comment>
<feature type="compositionally biased region" description="Basic and acidic residues" evidence="7">
    <location>
        <begin position="175"/>
        <end position="184"/>
    </location>
</feature>
<evidence type="ECO:0000313" key="9">
    <source>
        <dbReference type="EMBL" id="PSK36012.1"/>
    </source>
</evidence>
<dbReference type="EMBL" id="NHZQ01000422">
    <property type="protein sequence ID" value="PSK36012.1"/>
    <property type="molecule type" value="Genomic_DNA"/>
</dbReference>
<keyword evidence="3" id="KW-0862">Zinc</keyword>
<feature type="compositionally biased region" description="Polar residues" evidence="7">
    <location>
        <begin position="35"/>
        <end position="45"/>
    </location>
</feature>
<evidence type="ECO:0000256" key="3">
    <source>
        <dbReference type="ARBA" id="ARBA00022833"/>
    </source>
</evidence>
<evidence type="ECO:0000256" key="7">
    <source>
        <dbReference type="SAM" id="MobiDB-lite"/>
    </source>
</evidence>
<dbReference type="STRING" id="40998.A0A2P7YJ57"/>
<dbReference type="Gene3D" id="3.30.50.10">
    <property type="entry name" value="Erythroid Transcription Factor GATA-1, subunit A"/>
    <property type="match status" value="1"/>
</dbReference>
<feature type="compositionally biased region" description="Polar residues" evidence="7">
    <location>
        <begin position="236"/>
        <end position="249"/>
    </location>
</feature>
<evidence type="ECO:0000256" key="6">
    <source>
        <dbReference type="PROSITE-ProRule" id="PRU00094"/>
    </source>
</evidence>
<dbReference type="PANTHER" id="PTHR47172:SF24">
    <property type="entry name" value="GATA ZINC FINGER DOMAIN-CONTAINING PROTEIN 14-RELATED"/>
    <property type="match status" value="1"/>
</dbReference>
<protein>
    <recommendedName>
        <fullName evidence="8">GATA-type domain-containing protein</fullName>
    </recommendedName>
</protein>
<dbReference type="InterPro" id="IPR000679">
    <property type="entry name" value="Znf_GATA"/>
</dbReference>
<feature type="region of interest" description="Disordered" evidence="7">
    <location>
        <begin position="454"/>
        <end position="478"/>
    </location>
</feature>
<dbReference type="SMART" id="SM00401">
    <property type="entry name" value="ZnF_GATA"/>
    <property type="match status" value="1"/>
</dbReference>
<proteinExistence type="predicted"/>
<accession>A0A2P7YJ57</accession>
<dbReference type="GO" id="GO:0043565">
    <property type="term" value="F:sequence-specific DNA binding"/>
    <property type="evidence" value="ECO:0007669"/>
    <property type="project" value="InterPro"/>
</dbReference>
<dbReference type="OrthoDB" id="2162994at2759"/>
<evidence type="ECO:0000259" key="8">
    <source>
        <dbReference type="PROSITE" id="PS50114"/>
    </source>
</evidence>
<evidence type="ECO:0000256" key="1">
    <source>
        <dbReference type="ARBA" id="ARBA00022723"/>
    </source>
</evidence>